<evidence type="ECO:0000313" key="1">
    <source>
        <dbReference type="EMBL" id="KUM48555.1"/>
    </source>
</evidence>
<accession>A0A101M0B8</accession>
<keyword evidence="1" id="KW-0496">Mitochondrion</keyword>
<proteinExistence type="predicted"/>
<sequence length="57" mass="6734">MHSVFIIYQLDLYLSLRLAMYLELGHPYLLLIRCIVMEYLQGSIVMMEYLQALLPTP</sequence>
<dbReference type="AlphaFoldDB" id="A0A101M0B8"/>
<geneLocation type="mitochondrion" evidence="1"/>
<comment type="caution">
    <text evidence="1">The sequence shown here is derived from an EMBL/GenBank/DDBJ whole genome shotgun (WGS) entry which is preliminary data.</text>
</comment>
<protein>
    <submittedName>
        <fullName evidence="1">Uncharacterized protein</fullName>
    </submittedName>
</protein>
<organism evidence="1">
    <name type="scientific">Picea glauca</name>
    <name type="common">White spruce</name>
    <name type="synonym">Pinus glauca</name>
    <dbReference type="NCBI Taxonomy" id="3330"/>
    <lineage>
        <taxon>Eukaryota</taxon>
        <taxon>Viridiplantae</taxon>
        <taxon>Streptophyta</taxon>
        <taxon>Embryophyta</taxon>
        <taxon>Tracheophyta</taxon>
        <taxon>Spermatophyta</taxon>
        <taxon>Pinopsida</taxon>
        <taxon>Pinidae</taxon>
        <taxon>Conifers I</taxon>
        <taxon>Pinales</taxon>
        <taxon>Pinaceae</taxon>
        <taxon>Picea</taxon>
    </lineage>
</organism>
<name>A0A101M0B8_PICGL</name>
<gene>
    <name evidence="1" type="ORF">ABT39_MTgene4570</name>
</gene>
<reference evidence="1" key="1">
    <citation type="journal article" date="2015" name="Genome Biol. Evol.">
        <title>Organellar Genomes of White Spruce (Picea glauca): Assembly and Annotation.</title>
        <authorList>
            <person name="Jackman S.D."/>
            <person name="Warren R.L."/>
            <person name="Gibb E.A."/>
            <person name="Vandervalk B.P."/>
            <person name="Mohamadi H."/>
            <person name="Chu J."/>
            <person name="Raymond A."/>
            <person name="Pleasance S."/>
            <person name="Coope R."/>
            <person name="Wildung M.R."/>
            <person name="Ritland C.E."/>
            <person name="Bousquet J."/>
            <person name="Jones S.J."/>
            <person name="Bohlmann J."/>
            <person name="Birol I."/>
        </authorList>
    </citation>
    <scope>NUCLEOTIDE SEQUENCE [LARGE SCALE GENOMIC DNA]</scope>
    <source>
        <tissue evidence="1">Flushing bud</tissue>
    </source>
</reference>
<dbReference type="EMBL" id="LKAM01000005">
    <property type="protein sequence ID" value="KUM48555.1"/>
    <property type="molecule type" value="Genomic_DNA"/>
</dbReference>